<evidence type="ECO:0000256" key="13">
    <source>
        <dbReference type="SAM" id="Coils"/>
    </source>
</evidence>
<dbReference type="CDD" id="cd00082">
    <property type="entry name" value="HisKA"/>
    <property type="match status" value="1"/>
</dbReference>
<keyword evidence="15" id="KW-1133">Transmembrane helix</keyword>
<evidence type="ECO:0000256" key="8">
    <source>
        <dbReference type="ARBA" id="ARBA00023012"/>
    </source>
</evidence>
<accession>A0A975U3F6</accession>
<evidence type="ECO:0000256" key="3">
    <source>
        <dbReference type="ARBA" id="ARBA00022553"/>
    </source>
</evidence>
<proteinExistence type="predicted"/>
<dbReference type="Pfam" id="PF12860">
    <property type="entry name" value="PAS_7"/>
    <property type="match status" value="1"/>
</dbReference>
<dbReference type="InterPro" id="IPR008207">
    <property type="entry name" value="Sig_transdc_His_kin_Hpt_dom"/>
</dbReference>
<evidence type="ECO:0000256" key="5">
    <source>
        <dbReference type="ARBA" id="ARBA00022741"/>
    </source>
</evidence>
<feature type="modified residue" description="Phosphohistidine" evidence="11">
    <location>
        <position position="953"/>
    </location>
</feature>
<keyword evidence="5" id="KW-0547">Nucleotide-binding</keyword>
<evidence type="ECO:0000256" key="1">
    <source>
        <dbReference type="ARBA" id="ARBA00000085"/>
    </source>
</evidence>
<feature type="region of interest" description="Disordered" evidence="14">
    <location>
        <begin position="1"/>
        <end position="24"/>
    </location>
</feature>
<dbReference type="Pfam" id="PF00072">
    <property type="entry name" value="Response_reg"/>
    <property type="match status" value="1"/>
</dbReference>
<evidence type="ECO:0000256" key="4">
    <source>
        <dbReference type="ARBA" id="ARBA00022679"/>
    </source>
</evidence>
<evidence type="ECO:0000259" key="17">
    <source>
        <dbReference type="PROSITE" id="PS50110"/>
    </source>
</evidence>
<dbReference type="PANTHER" id="PTHR45339">
    <property type="entry name" value="HYBRID SIGNAL TRANSDUCTION HISTIDINE KINASE J"/>
    <property type="match status" value="1"/>
</dbReference>
<dbReference type="RefSeq" id="WP_218286645.1">
    <property type="nucleotide sequence ID" value="NZ_CP076448.1"/>
</dbReference>
<dbReference type="PROSITE" id="PS50109">
    <property type="entry name" value="HIS_KIN"/>
    <property type="match status" value="1"/>
</dbReference>
<dbReference type="FunFam" id="1.10.287.130:FF:000002">
    <property type="entry name" value="Two-component osmosensing histidine kinase"/>
    <property type="match status" value="1"/>
</dbReference>
<evidence type="ECO:0000256" key="14">
    <source>
        <dbReference type="SAM" id="MobiDB-lite"/>
    </source>
</evidence>
<gene>
    <name evidence="19" type="ORF">KO353_05090</name>
</gene>
<dbReference type="PROSITE" id="PS50110">
    <property type="entry name" value="RESPONSE_REGULATORY"/>
    <property type="match status" value="1"/>
</dbReference>
<dbReference type="PROSITE" id="PS50894">
    <property type="entry name" value="HPT"/>
    <property type="match status" value="1"/>
</dbReference>
<protein>
    <recommendedName>
        <fullName evidence="10">Sensory/regulatory protein RpfC</fullName>
        <ecNumber evidence="2">2.7.13.3</ecNumber>
    </recommendedName>
</protein>
<keyword evidence="7" id="KW-0067">ATP-binding</keyword>
<evidence type="ECO:0000256" key="9">
    <source>
        <dbReference type="ARBA" id="ARBA00064003"/>
    </source>
</evidence>
<dbReference type="Pfam" id="PF01627">
    <property type="entry name" value="Hpt"/>
    <property type="match status" value="1"/>
</dbReference>
<dbReference type="CDD" id="cd00088">
    <property type="entry name" value="HPT"/>
    <property type="match status" value="1"/>
</dbReference>
<evidence type="ECO:0000256" key="12">
    <source>
        <dbReference type="PROSITE-ProRule" id="PRU00169"/>
    </source>
</evidence>
<comment type="subunit">
    <text evidence="9">At low DSF concentrations, interacts with RpfF.</text>
</comment>
<reference evidence="19" key="1">
    <citation type="submission" date="2021-06" db="EMBL/GenBank/DDBJ databases">
        <title>Elioraea tepida, sp. nov., a moderately thermophilic aerobic anoxygenic phototrophic bacterium isolated from an alkaline siliceous hot spring mat community in Yellowstone National Park, WY, USA.</title>
        <authorList>
            <person name="Saini M.K."/>
            <person name="Yoshida S."/>
            <person name="Sebastian A."/>
            <person name="Hirose S."/>
            <person name="Hara E."/>
            <person name="Tamaki H."/>
            <person name="Soulier N.T."/>
            <person name="Albert I."/>
            <person name="Hanada S."/>
            <person name="Bryant D.A."/>
            <person name="Tank M."/>
        </authorList>
    </citation>
    <scope>NUCLEOTIDE SEQUENCE</scope>
    <source>
        <strain evidence="19">MS-P2</strain>
    </source>
</reference>
<dbReference type="CDD" id="cd16922">
    <property type="entry name" value="HATPase_EvgS-ArcB-TorS-like"/>
    <property type="match status" value="1"/>
</dbReference>
<dbReference type="EC" id="2.7.13.3" evidence="2"/>
<dbReference type="Pfam" id="PF02518">
    <property type="entry name" value="HATPase_c"/>
    <property type="match status" value="1"/>
</dbReference>
<evidence type="ECO:0000256" key="6">
    <source>
        <dbReference type="ARBA" id="ARBA00022777"/>
    </source>
</evidence>
<name>A0A975U3F6_9PROT</name>
<sequence length="1013" mass="106913">MTGQGQTGAAAAAPAATPPSVEEAARPASARALARLLRRWPTSLGLVAAGALAIAVLWVGVIGQLAAASEAQREEAARLAATTAATLDAHARRVFGMVHAQLAAARDQLLREAPGEPPAVSADALFGRLRQIDEAVAQVLLVGADGVVAGAAPLAPRGLVVSGDRDFFLALASGEGQRPYVSRPFASQLNGRISIAVPARLTRPDGAFAGVIAAELDPVDLLRPVIDAERETGLELALVGTDGVVRASSGPLLGEVGQDIGASPLFLGMRAAPRGTLVVAAPAEAEAMLHVSFRHVPEVPLIAVVAIPERVISAGITRRWLATLVAAGGITLALAALVGALLLEVGRRARREAELARERVVLEEANREMARAKRLADEKSALLETTLANLSDGVTVFDASYRLVTWNDRLEDLLNLPPSVLFEGASYESIIRAQAAEGEFGSGDIEAEVRRRLDMVRAGSFGIYERTRPDGRVIEAKRTGLPGGGFVTVYTDITPRRRAEEEMRRAREIAEAASAAKSSFVAVVSHEIRTPMNAVIGTLGLLVDTPLDPEQRRYVETARESAEHLLAIINDILDLSKIEAGKLVLEPSDFALAPLVAGAVELFRPQARERDLDIAVEIGAGVPAALRGDSGRIRQILLNLISNAVKFSRRGQIAVSVTVAGGRRDGSRTHLLRFAVADRGPGIPPEQRALLFQPFSQLEGPDARRTGGTGLGLAICRRLVELLGGTIGIDARPGGGSVFWFILELPEAEGAPEPQAEPLSLVPVRRARVLLAEDSPANQLVAATLLRKAGHHVDVVGNGIEAVEAVRARPYDVVFMDMFMPEMDGLAATREIRSLPGPAGRVPIIALTANVLAGDRERFLASGMNGVLAKPLTARMLNEALARQLPHGPAEPPPSAMPGGIDEDHFARLRRGLSPDTLAMLIGACIDEVKSRARSLESAAASADLVMLQREAHALRGGAANYGLRELAERAGEIEAAAREGRGQEAIALVRTLAEVLDRAILALKAQSPAKAG</sequence>
<dbReference type="InterPro" id="IPR005467">
    <property type="entry name" value="His_kinase_dom"/>
</dbReference>
<comment type="catalytic activity">
    <reaction evidence="1">
        <text>ATP + protein L-histidine = ADP + protein N-phospho-L-histidine.</text>
        <dbReference type="EC" id="2.7.13.3"/>
    </reaction>
</comment>
<dbReference type="InterPro" id="IPR001789">
    <property type="entry name" value="Sig_transdc_resp-reg_receiver"/>
</dbReference>
<keyword evidence="15" id="KW-0472">Membrane</keyword>
<feature type="coiled-coil region" evidence="13">
    <location>
        <begin position="348"/>
        <end position="382"/>
    </location>
</feature>
<dbReference type="KEGG" id="elio:KO353_05090"/>
<evidence type="ECO:0000256" key="11">
    <source>
        <dbReference type="PROSITE-ProRule" id="PRU00110"/>
    </source>
</evidence>
<dbReference type="InterPro" id="IPR003594">
    <property type="entry name" value="HATPase_dom"/>
</dbReference>
<evidence type="ECO:0000256" key="2">
    <source>
        <dbReference type="ARBA" id="ARBA00012438"/>
    </source>
</evidence>
<evidence type="ECO:0000259" key="16">
    <source>
        <dbReference type="PROSITE" id="PS50109"/>
    </source>
</evidence>
<evidence type="ECO:0000313" key="19">
    <source>
        <dbReference type="EMBL" id="QXM25589.1"/>
    </source>
</evidence>
<dbReference type="CDD" id="cd12914">
    <property type="entry name" value="PDC1_DGC_like"/>
    <property type="match status" value="1"/>
</dbReference>
<feature type="domain" description="Response regulatory" evidence="17">
    <location>
        <begin position="768"/>
        <end position="885"/>
    </location>
</feature>
<dbReference type="EMBL" id="CP076448">
    <property type="protein sequence ID" value="QXM25589.1"/>
    <property type="molecule type" value="Genomic_DNA"/>
</dbReference>
<evidence type="ECO:0000256" key="15">
    <source>
        <dbReference type="SAM" id="Phobius"/>
    </source>
</evidence>
<organism evidence="19 20">
    <name type="scientific">Elioraea tepida</name>
    <dbReference type="NCBI Taxonomy" id="2843330"/>
    <lineage>
        <taxon>Bacteria</taxon>
        <taxon>Pseudomonadati</taxon>
        <taxon>Pseudomonadota</taxon>
        <taxon>Alphaproteobacteria</taxon>
        <taxon>Acetobacterales</taxon>
        <taxon>Elioraeaceae</taxon>
        <taxon>Elioraea</taxon>
    </lineage>
</organism>
<dbReference type="PANTHER" id="PTHR45339:SF5">
    <property type="entry name" value="HISTIDINE KINASE"/>
    <property type="match status" value="1"/>
</dbReference>
<evidence type="ECO:0000256" key="7">
    <source>
        <dbReference type="ARBA" id="ARBA00022840"/>
    </source>
</evidence>
<keyword evidence="3 12" id="KW-0597">Phosphoprotein</keyword>
<feature type="domain" description="HPt" evidence="18">
    <location>
        <begin position="914"/>
        <end position="1007"/>
    </location>
</feature>
<feature type="transmembrane region" description="Helical" evidence="15">
    <location>
        <begin position="44"/>
        <end position="67"/>
    </location>
</feature>
<dbReference type="FunFam" id="3.30.565.10:FF:000010">
    <property type="entry name" value="Sensor histidine kinase RcsC"/>
    <property type="match status" value="1"/>
</dbReference>
<dbReference type="GO" id="GO:0000155">
    <property type="term" value="F:phosphorelay sensor kinase activity"/>
    <property type="evidence" value="ECO:0007669"/>
    <property type="project" value="InterPro"/>
</dbReference>
<dbReference type="CDD" id="cd17546">
    <property type="entry name" value="REC_hyHK_CKI1_RcsC-like"/>
    <property type="match status" value="1"/>
</dbReference>
<keyword evidence="15" id="KW-0812">Transmembrane</keyword>
<dbReference type="SMART" id="SM00387">
    <property type="entry name" value="HATPase_c"/>
    <property type="match status" value="1"/>
</dbReference>
<dbReference type="SMART" id="SM00448">
    <property type="entry name" value="REC"/>
    <property type="match status" value="1"/>
</dbReference>
<dbReference type="SMART" id="SM00388">
    <property type="entry name" value="HisKA"/>
    <property type="match status" value="1"/>
</dbReference>
<dbReference type="InterPro" id="IPR003661">
    <property type="entry name" value="HisK_dim/P_dom"/>
</dbReference>
<keyword evidence="6" id="KW-0418">Kinase</keyword>
<keyword evidence="8" id="KW-0902">Two-component regulatory system</keyword>
<feature type="compositionally biased region" description="Low complexity" evidence="14">
    <location>
        <begin position="1"/>
        <end position="19"/>
    </location>
</feature>
<keyword evidence="13" id="KW-0175">Coiled coil</keyword>
<dbReference type="Pfam" id="PF00512">
    <property type="entry name" value="HisKA"/>
    <property type="match status" value="1"/>
</dbReference>
<evidence type="ECO:0000313" key="20">
    <source>
        <dbReference type="Proteomes" id="UP000694001"/>
    </source>
</evidence>
<feature type="transmembrane region" description="Helical" evidence="15">
    <location>
        <begin position="320"/>
        <end position="343"/>
    </location>
</feature>
<feature type="domain" description="Histidine kinase" evidence="16">
    <location>
        <begin position="523"/>
        <end position="747"/>
    </location>
</feature>
<dbReference type="GO" id="GO:0005524">
    <property type="term" value="F:ATP binding"/>
    <property type="evidence" value="ECO:0007669"/>
    <property type="project" value="UniProtKB-KW"/>
</dbReference>
<feature type="modified residue" description="4-aspartylphosphate" evidence="12">
    <location>
        <position position="817"/>
    </location>
</feature>
<keyword evidence="20" id="KW-1185">Reference proteome</keyword>
<evidence type="ECO:0000259" key="18">
    <source>
        <dbReference type="PROSITE" id="PS50894"/>
    </source>
</evidence>
<keyword evidence="4" id="KW-0808">Transferase</keyword>
<dbReference type="AlphaFoldDB" id="A0A975U3F6"/>
<dbReference type="Proteomes" id="UP000694001">
    <property type="component" value="Chromosome"/>
</dbReference>
<evidence type="ECO:0000256" key="10">
    <source>
        <dbReference type="ARBA" id="ARBA00068150"/>
    </source>
</evidence>